<keyword evidence="3" id="KW-1185">Reference proteome</keyword>
<sequence length="274" mass="32219">MFYSKLYWQGLVSLGLKICGKYLQKIFNSTKNNPTKKMSAFSQETLETKKKEAQKGKVQDNKGWPERKKPERKGEQSARDSLVERRVDLVACKEELLYNQDELAKQLEEGTQCVCVCVLFFFLSMFGNETLESLSSEFFFVVTDKNEMQRLEEEISPAAKRNFELEKNLMLLDKQIERFIQNMISITQLNEITGSMIDPETNTPRIDRLLDGKKKSHYEKLFHLLRKEDKYLACLSYYVETKDTNDFVKTVVFDLYGNQYDSHEERLLLTLFRQ</sequence>
<feature type="non-terminal residue" evidence="2">
    <location>
        <position position="274"/>
    </location>
</feature>
<dbReference type="EMBL" id="ASPP01026394">
    <property type="protein sequence ID" value="ETO07192.1"/>
    <property type="molecule type" value="Genomic_DNA"/>
</dbReference>
<accession>X6M187</accession>
<feature type="region of interest" description="Disordered" evidence="1">
    <location>
        <begin position="47"/>
        <end position="80"/>
    </location>
</feature>
<dbReference type="GO" id="GO:0005938">
    <property type="term" value="C:cell cortex"/>
    <property type="evidence" value="ECO:0007669"/>
    <property type="project" value="TreeGrafter"/>
</dbReference>
<organism evidence="2 3">
    <name type="scientific">Reticulomyxa filosa</name>
    <dbReference type="NCBI Taxonomy" id="46433"/>
    <lineage>
        <taxon>Eukaryota</taxon>
        <taxon>Sar</taxon>
        <taxon>Rhizaria</taxon>
        <taxon>Retaria</taxon>
        <taxon>Foraminifera</taxon>
        <taxon>Monothalamids</taxon>
        <taxon>Reticulomyxidae</taxon>
        <taxon>Reticulomyxa</taxon>
    </lineage>
</organism>
<dbReference type="PANTHER" id="PTHR14149">
    <property type="entry name" value="RAS GTPASE-ACTIVATING PROTEIN WITH IQ MOTIF"/>
    <property type="match status" value="1"/>
</dbReference>
<dbReference type="GO" id="GO:0005096">
    <property type="term" value="F:GTPase activator activity"/>
    <property type="evidence" value="ECO:0007669"/>
    <property type="project" value="TreeGrafter"/>
</dbReference>
<dbReference type="Proteomes" id="UP000023152">
    <property type="component" value="Unassembled WGS sequence"/>
</dbReference>
<protein>
    <submittedName>
        <fullName evidence="2">RasGTPase-activating protein</fullName>
    </submittedName>
</protein>
<dbReference type="Gene3D" id="1.10.506.10">
    <property type="entry name" value="GTPase Activation - p120gap, domain 1"/>
    <property type="match status" value="1"/>
</dbReference>
<proteinExistence type="predicted"/>
<dbReference type="AlphaFoldDB" id="X6M187"/>
<reference evidence="2 3" key="1">
    <citation type="journal article" date="2013" name="Curr. Biol.">
        <title>The Genome of the Foraminiferan Reticulomyxa filosa.</title>
        <authorList>
            <person name="Glockner G."/>
            <person name="Hulsmann N."/>
            <person name="Schleicher M."/>
            <person name="Noegel A.A."/>
            <person name="Eichinger L."/>
            <person name="Gallinger C."/>
            <person name="Pawlowski J."/>
            <person name="Sierra R."/>
            <person name="Euteneuer U."/>
            <person name="Pillet L."/>
            <person name="Moustafa A."/>
            <person name="Platzer M."/>
            <person name="Groth M."/>
            <person name="Szafranski K."/>
            <person name="Schliwa M."/>
        </authorList>
    </citation>
    <scope>NUCLEOTIDE SEQUENCE [LARGE SCALE GENOMIC DNA]</scope>
</reference>
<dbReference type="OrthoDB" id="775356at2759"/>
<name>X6M187_RETFI</name>
<evidence type="ECO:0000313" key="3">
    <source>
        <dbReference type="Proteomes" id="UP000023152"/>
    </source>
</evidence>
<evidence type="ECO:0000256" key="1">
    <source>
        <dbReference type="SAM" id="MobiDB-lite"/>
    </source>
</evidence>
<evidence type="ECO:0000313" key="2">
    <source>
        <dbReference type="EMBL" id="ETO07192.1"/>
    </source>
</evidence>
<gene>
    <name evidence="2" type="ORF">RFI_30197</name>
</gene>
<comment type="caution">
    <text evidence="2">The sequence shown here is derived from an EMBL/GenBank/DDBJ whole genome shotgun (WGS) entry which is preliminary data.</text>
</comment>
<dbReference type="InterPro" id="IPR008936">
    <property type="entry name" value="Rho_GTPase_activation_prot"/>
</dbReference>